<dbReference type="EMBL" id="CAXHTA020000011">
    <property type="protein sequence ID" value="CAL5224803.1"/>
    <property type="molecule type" value="Genomic_DNA"/>
</dbReference>
<protein>
    <submittedName>
        <fullName evidence="1">G7547 protein</fullName>
    </submittedName>
</protein>
<dbReference type="Proteomes" id="UP001497392">
    <property type="component" value="Unassembled WGS sequence"/>
</dbReference>
<dbReference type="PANTHER" id="PTHR34292:SF2">
    <property type="entry name" value="OUTER SPORE WALL PROTEIN LDS1"/>
    <property type="match status" value="1"/>
</dbReference>
<sequence>MRMHPSLYPIFGLVQMIIEPQLLVKTLGLLVMEILIPVFWLSDSLVEGHHKQIFDAVLNRQLGPTRPIAPLSETEKARLRELVTQHAPHLRRKQFTTLEDKLHEKYPNQEIPAPVKLLLWIFTPAPPGSPIWVKIPRRILNLPAKLIFPAAPKLLGAQNARAYAVQKIKPYLIKKGIKNWDEQAAVAYEHRWEFRSFGGVSYALGCVPVLSWLLEFSSSVGAALWAADMEKSGRIRLL</sequence>
<gene>
    <name evidence="1" type="primary">g7547</name>
    <name evidence="1" type="ORF">VP750_LOCUS6462</name>
</gene>
<dbReference type="InterPro" id="IPR052786">
    <property type="entry name" value="Spore_wall_assembly"/>
</dbReference>
<dbReference type="PANTHER" id="PTHR34292">
    <property type="entry name" value="OUTER SPORE WALL PROTEIN LDS1"/>
    <property type="match status" value="1"/>
</dbReference>
<evidence type="ECO:0000313" key="2">
    <source>
        <dbReference type="Proteomes" id="UP001497392"/>
    </source>
</evidence>
<name>A0ABP1G309_9CHLO</name>
<evidence type="ECO:0000313" key="1">
    <source>
        <dbReference type="EMBL" id="CAL5224803.1"/>
    </source>
</evidence>
<proteinExistence type="predicted"/>
<reference evidence="1 2" key="1">
    <citation type="submission" date="2024-06" db="EMBL/GenBank/DDBJ databases">
        <authorList>
            <person name="Kraege A."/>
            <person name="Thomma B."/>
        </authorList>
    </citation>
    <scope>NUCLEOTIDE SEQUENCE [LARGE SCALE GENOMIC DNA]</scope>
</reference>
<accession>A0ABP1G309</accession>
<comment type="caution">
    <text evidence="1">The sequence shown here is derived from an EMBL/GenBank/DDBJ whole genome shotgun (WGS) entry which is preliminary data.</text>
</comment>
<organism evidence="1 2">
    <name type="scientific">Coccomyxa viridis</name>
    <dbReference type="NCBI Taxonomy" id="1274662"/>
    <lineage>
        <taxon>Eukaryota</taxon>
        <taxon>Viridiplantae</taxon>
        <taxon>Chlorophyta</taxon>
        <taxon>core chlorophytes</taxon>
        <taxon>Trebouxiophyceae</taxon>
        <taxon>Trebouxiophyceae incertae sedis</taxon>
        <taxon>Coccomyxaceae</taxon>
        <taxon>Coccomyxa</taxon>
    </lineage>
</organism>
<keyword evidence="2" id="KW-1185">Reference proteome</keyword>